<evidence type="ECO:0000256" key="1">
    <source>
        <dbReference type="ARBA" id="ARBA00023235"/>
    </source>
</evidence>
<reference evidence="3 4" key="1">
    <citation type="submission" date="2019-03" db="EMBL/GenBank/DDBJ databases">
        <title>Genomic Encyclopedia of Type Strains, Phase IV (KMG-IV): sequencing the most valuable type-strain genomes for metagenomic binning, comparative biology and taxonomic classification.</title>
        <authorList>
            <person name="Goeker M."/>
        </authorList>
    </citation>
    <scope>NUCLEOTIDE SEQUENCE [LARGE SCALE GENOMIC DNA]</scope>
    <source>
        <strain evidence="3 4">DSM 29489</strain>
    </source>
</reference>
<keyword evidence="1" id="KW-0413">Isomerase</keyword>
<sequence>MKQKAMDIKLIVRPIIGCLTHSHFWEGPCRAGHLEDMTPEAETKAADTAFAAAKKTLESAADEIKFLDAIDARYDEKFIVSEELFAQIEEDMDKVDFFLCINWRIPKLERYKKPVVILQNGNEGIDFAAYCRSIGVEAYVAMDIQDLNEIAHILWVRKAVANTRALVLTAGGQPTFGIQSLIRDPEILRQKYGFEVVKLPYTAIVPYMKAITDEEAKPIADRIINGSRDTKVNTDWFINDIKYYLAAKRMMDVYQCNAFTTACHELCTSEIPQEMKFTPCTCHSLMKDEGIPSGCEEDLNAMMAMMIMQYAANRPAFMGNPNHETDELLRLHHAVPALCMNGYGTEPLQYKLWAFTGQGFGGKLQVDFTENKEEYVTLGRFNPAGDTMCVKTGEVVRSEYDDVYCSPYYYIKMDDARTYMHNLAGFGHHQVLIFGNYISQIKKIAEVMGFKVLEG</sequence>
<dbReference type="RefSeq" id="WP_132382923.1">
    <property type="nucleotide sequence ID" value="NZ_SLZZ01000024.1"/>
</dbReference>
<dbReference type="EMBL" id="SLZZ01000024">
    <property type="protein sequence ID" value="TCS76414.1"/>
    <property type="molecule type" value="Genomic_DNA"/>
</dbReference>
<proteinExistence type="predicted"/>
<evidence type="ECO:0008006" key="5">
    <source>
        <dbReference type="Google" id="ProtNLM"/>
    </source>
</evidence>
<gene>
    <name evidence="3" type="ORF">EDD59_12430</name>
</gene>
<evidence type="ECO:0000313" key="3">
    <source>
        <dbReference type="EMBL" id="TCS76414.1"/>
    </source>
</evidence>
<dbReference type="GO" id="GO:0016861">
    <property type="term" value="F:intramolecular oxidoreductase activity, interconverting aldoses and ketoses"/>
    <property type="evidence" value="ECO:0007669"/>
    <property type="project" value="InterPro"/>
</dbReference>
<keyword evidence="4" id="KW-1185">Reference proteome</keyword>
<dbReference type="SUPFAM" id="SSF53743">
    <property type="entry name" value="FucI/AraA N-terminal and middle domains"/>
    <property type="match status" value="1"/>
</dbReference>
<name>A0A4R3K2D3_9FIRM</name>
<dbReference type="InterPro" id="IPR009015">
    <property type="entry name" value="Fucose_isomerase_N/cen_sf"/>
</dbReference>
<evidence type="ECO:0000256" key="2">
    <source>
        <dbReference type="ARBA" id="ARBA00023277"/>
    </source>
</evidence>
<dbReference type="OrthoDB" id="5098076at2"/>
<evidence type="ECO:0000313" key="4">
    <source>
        <dbReference type="Proteomes" id="UP000295726"/>
    </source>
</evidence>
<organism evidence="3 4">
    <name type="scientific">Muricomes intestini</name>
    <dbReference type="NCBI Taxonomy" id="1796634"/>
    <lineage>
        <taxon>Bacteria</taxon>
        <taxon>Bacillati</taxon>
        <taxon>Bacillota</taxon>
        <taxon>Clostridia</taxon>
        <taxon>Lachnospirales</taxon>
        <taxon>Lachnospiraceae</taxon>
        <taxon>Muricomes</taxon>
    </lineage>
</organism>
<dbReference type="PANTHER" id="PTHR36120:SF1">
    <property type="entry name" value="L-FUCOSE ISOMERASE C-TERMINAL DOMAIN-CONTAINING PROTEIN"/>
    <property type="match status" value="1"/>
</dbReference>
<dbReference type="PANTHER" id="PTHR36120">
    <property type="entry name" value="FUCOSE ISOMERASE"/>
    <property type="match status" value="1"/>
</dbReference>
<accession>A0A4R3K2D3</accession>
<comment type="caution">
    <text evidence="3">The sequence shown here is derived from an EMBL/GenBank/DDBJ whole genome shotgun (WGS) entry which is preliminary data.</text>
</comment>
<protein>
    <recommendedName>
        <fullName evidence="5">L-fucose isomerase-like protein</fullName>
    </recommendedName>
</protein>
<keyword evidence="2" id="KW-0119">Carbohydrate metabolism</keyword>
<dbReference type="GO" id="GO:0005737">
    <property type="term" value="C:cytoplasm"/>
    <property type="evidence" value="ECO:0007669"/>
    <property type="project" value="InterPro"/>
</dbReference>
<dbReference type="Proteomes" id="UP000295726">
    <property type="component" value="Unassembled WGS sequence"/>
</dbReference>
<dbReference type="GO" id="GO:0005996">
    <property type="term" value="P:monosaccharide metabolic process"/>
    <property type="evidence" value="ECO:0007669"/>
    <property type="project" value="InterPro"/>
</dbReference>
<dbReference type="AlphaFoldDB" id="A0A4R3K2D3"/>